<dbReference type="InterPro" id="IPR051540">
    <property type="entry name" value="S-2-haloacid_dehalogenase"/>
</dbReference>
<proteinExistence type="predicted"/>
<dbReference type="Pfam" id="PF00702">
    <property type="entry name" value="Hydrolase"/>
    <property type="match status" value="1"/>
</dbReference>
<dbReference type="SUPFAM" id="SSF56784">
    <property type="entry name" value="HAD-like"/>
    <property type="match status" value="1"/>
</dbReference>
<keyword evidence="4" id="KW-1185">Reference proteome</keyword>
<feature type="region of interest" description="Disordered" evidence="2">
    <location>
        <begin position="308"/>
        <end position="344"/>
    </location>
</feature>
<accession>A0A6I5NDC8</accession>
<keyword evidence="1 3" id="KW-0378">Hydrolase</keyword>
<dbReference type="InterPro" id="IPR006439">
    <property type="entry name" value="HAD-SF_hydro_IA"/>
</dbReference>
<dbReference type="EMBL" id="VYSG01000004">
    <property type="protein sequence ID" value="NEG70550.1"/>
    <property type="molecule type" value="Genomic_DNA"/>
</dbReference>
<reference evidence="3 4" key="1">
    <citation type="submission" date="2019-09" db="EMBL/GenBank/DDBJ databases">
        <title>Phylogenetic characterization of a novel taxon of the genus Bifidobacterium: Bifidobacterium choloepi sp. nov.</title>
        <authorList>
            <person name="Modesto M."/>
            <person name="Satti M."/>
        </authorList>
    </citation>
    <scope>NUCLEOTIDE SEQUENCE [LARGE SCALE GENOMIC DNA]</scope>
    <source>
        <strain evidence="3 4">BRDM6</strain>
    </source>
</reference>
<organism evidence="3 4">
    <name type="scientific">Bifidobacterium choloepi</name>
    <dbReference type="NCBI Taxonomy" id="2614131"/>
    <lineage>
        <taxon>Bacteria</taxon>
        <taxon>Bacillati</taxon>
        <taxon>Actinomycetota</taxon>
        <taxon>Actinomycetes</taxon>
        <taxon>Bifidobacteriales</taxon>
        <taxon>Bifidobacteriaceae</taxon>
        <taxon>Bifidobacterium</taxon>
    </lineage>
</organism>
<gene>
    <name evidence="3" type="ORF">F6S87_08090</name>
</gene>
<dbReference type="RefSeq" id="WP_163228146.1">
    <property type="nucleotide sequence ID" value="NZ_VYSG01000004.1"/>
</dbReference>
<evidence type="ECO:0000313" key="3">
    <source>
        <dbReference type="EMBL" id="NEG70550.1"/>
    </source>
</evidence>
<dbReference type="Proteomes" id="UP000469292">
    <property type="component" value="Unassembled WGS sequence"/>
</dbReference>
<dbReference type="InterPro" id="IPR023214">
    <property type="entry name" value="HAD_sf"/>
</dbReference>
<dbReference type="PANTHER" id="PTHR43316:SF3">
    <property type="entry name" value="HALOACID DEHALOGENASE, TYPE II (AFU_ORTHOLOGUE AFUA_2G07750)-RELATED"/>
    <property type="match status" value="1"/>
</dbReference>
<dbReference type="PRINTS" id="PR00413">
    <property type="entry name" value="HADHALOGNASE"/>
</dbReference>
<evidence type="ECO:0000256" key="2">
    <source>
        <dbReference type="SAM" id="MobiDB-lite"/>
    </source>
</evidence>
<evidence type="ECO:0000256" key="1">
    <source>
        <dbReference type="ARBA" id="ARBA00022801"/>
    </source>
</evidence>
<comment type="caution">
    <text evidence="3">The sequence shown here is derived from an EMBL/GenBank/DDBJ whole genome shotgun (WGS) entry which is preliminary data.</text>
</comment>
<dbReference type="Gene3D" id="3.40.50.1000">
    <property type="entry name" value="HAD superfamily/HAD-like"/>
    <property type="match status" value="1"/>
</dbReference>
<name>A0A6I5NDC8_9BIFI</name>
<feature type="region of interest" description="Disordered" evidence="2">
    <location>
        <begin position="231"/>
        <end position="253"/>
    </location>
</feature>
<dbReference type="AlphaFoldDB" id="A0A6I5NDC8"/>
<evidence type="ECO:0000313" key="4">
    <source>
        <dbReference type="Proteomes" id="UP000469292"/>
    </source>
</evidence>
<dbReference type="InterPro" id="IPR036412">
    <property type="entry name" value="HAD-like_sf"/>
</dbReference>
<dbReference type="NCBIfam" id="TIGR01549">
    <property type="entry name" value="HAD-SF-IA-v1"/>
    <property type="match status" value="1"/>
</dbReference>
<sequence>MQTDESSDKKYRAVIFNLYGTLVDSNVDETQESAWTALRAALYDEGADYVTNERLREQFRRAKRKLSRLDDAGDDYAPDLLGAYEALFDELWIETDIELSRKVAWTFRKAATNRLELVPGALDMLRALKRSGRRVVLLSNSQACYTRPELRALGLDDIFDDIIIASDEGVSTSSGEIYERVLERLGMPASDVLMVSNDETCDVRGAREAGIDAILLDADLAGRIERHVERGEARDATVGGTGSPGDSSVGAGRDAGAGCAVGAGNGHSVEAHATHREAFDAVAKLTLEARLADAADEAALDADRGEFAAASKRPGTAAAKSVTGRGAAGGHDPETGHGAAPRTAKITSFDGSDYHELLDFILREGTGAVAMQ</sequence>
<dbReference type="GO" id="GO:0016787">
    <property type="term" value="F:hydrolase activity"/>
    <property type="evidence" value="ECO:0007669"/>
    <property type="project" value="UniProtKB-KW"/>
</dbReference>
<dbReference type="PANTHER" id="PTHR43316">
    <property type="entry name" value="HYDROLASE, HALOACID DELAHOGENASE-RELATED"/>
    <property type="match status" value="1"/>
</dbReference>
<protein>
    <submittedName>
        <fullName evidence="3">HAD family hydrolase</fullName>
    </submittedName>
</protein>